<proteinExistence type="predicted"/>
<evidence type="ECO:0000313" key="2">
    <source>
        <dbReference type="Proteomes" id="UP000054843"/>
    </source>
</evidence>
<accession>A0A0V1M8J5</accession>
<comment type="caution">
    <text evidence="1">The sequence shown here is derived from an EMBL/GenBank/DDBJ whole genome shotgun (WGS) entry which is preliminary data.</text>
</comment>
<sequence length="95" mass="10976">MQYIVRDIRYATAVQCSAVDEEFDVDEEYEFVMRCGINATVLWCFTICGSWAEIFLKLRIGFLLESTSTGQQGACSRNTIIEKHSLIRRPIFDRV</sequence>
<dbReference type="Proteomes" id="UP000054843">
    <property type="component" value="Unassembled WGS sequence"/>
</dbReference>
<keyword evidence="2" id="KW-1185">Reference proteome</keyword>
<name>A0A0V1M8J5_9BILA</name>
<organism evidence="1 2">
    <name type="scientific">Trichinella papuae</name>
    <dbReference type="NCBI Taxonomy" id="268474"/>
    <lineage>
        <taxon>Eukaryota</taxon>
        <taxon>Metazoa</taxon>
        <taxon>Ecdysozoa</taxon>
        <taxon>Nematoda</taxon>
        <taxon>Enoplea</taxon>
        <taxon>Dorylaimia</taxon>
        <taxon>Trichinellida</taxon>
        <taxon>Trichinellidae</taxon>
        <taxon>Trichinella</taxon>
    </lineage>
</organism>
<dbReference type="AlphaFoldDB" id="A0A0V1M8J5"/>
<evidence type="ECO:0000313" key="1">
    <source>
        <dbReference type="EMBL" id="KRZ68039.1"/>
    </source>
</evidence>
<reference evidence="1 2" key="1">
    <citation type="submission" date="2015-01" db="EMBL/GenBank/DDBJ databases">
        <title>Evolution of Trichinella species and genotypes.</title>
        <authorList>
            <person name="Korhonen P.K."/>
            <person name="Edoardo P."/>
            <person name="Giuseppe L.R."/>
            <person name="Gasser R.B."/>
        </authorList>
    </citation>
    <scope>NUCLEOTIDE SEQUENCE [LARGE SCALE GENOMIC DNA]</scope>
    <source>
        <strain evidence="1">ISS1980</strain>
    </source>
</reference>
<protein>
    <submittedName>
        <fullName evidence="1">Uncharacterized protein</fullName>
    </submittedName>
</protein>
<dbReference type="EMBL" id="JYDO01000177">
    <property type="protein sequence ID" value="KRZ68039.1"/>
    <property type="molecule type" value="Genomic_DNA"/>
</dbReference>
<gene>
    <name evidence="1" type="ORF">T10_11986</name>
</gene>